<name>A0A4R6EIC5_SCAGO</name>
<organism evidence="1 2">
    <name type="scientific">Scandinavium goeteborgense</name>
    <dbReference type="NCBI Taxonomy" id="1851514"/>
    <lineage>
        <taxon>Bacteria</taxon>
        <taxon>Pseudomonadati</taxon>
        <taxon>Pseudomonadota</taxon>
        <taxon>Gammaproteobacteria</taxon>
        <taxon>Enterobacterales</taxon>
        <taxon>Enterobacteriaceae</taxon>
        <taxon>Scandinavium</taxon>
    </lineage>
</organism>
<dbReference type="RefSeq" id="WP_133461094.1">
    <property type="nucleotide sequence ID" value="NZ_SNVX01000005.1"/>
</dbReference>
<dbReference type="AlphaFoldDB" id="A0A4R6EIC5"/>
<keyword evidence="2" id="KW-1185">Reference proteome</keyword>
<gene>
    <name evidence="1" type="ORF">EC847_10550</name>
</gene>
<sequence length="167" mass="19296">MIKFDSILDILKNLKDVEITKERDDKDSVTFKKGNTKFILSKPARDGKDIQSDFSLTIGIQPIELRKNKLEYISILELVNGMNQSQGNLCTYYYNKKFNVILIDISHILFGQKSELCDNFFERNLDKYLPMAILSMMVLILESVDCLKKEIATLIEGSMEDKNEENK</sequence>
<evidence type="ECO:0000313" key="1">
    <source>
        <dbReference type="EMBL" id="TDN58427.1"/>
    </source>
</evidence>
<protein>
    <submittedName>
        <fullName evidence="1">Uncharacterized protein</fullName>
    </submittedName>
</protein>
<proteinExistence type="predicted"/>
<comment type="caution">
    <text evidence="1">The sequence shown here is derived from an EMBL/GenBank/DDBJ whole genome shotgun (WGS) entry which is preliminary data.</text>
</comment>
<dbReference type="EMBL" id="SNVX01000005">
    <property type="protein sequence ID" value="TDN58427.1"/>
    <property type="molecule type" value="Genomic_DNA"/>
</dbReference>
<evidence type="ECO:0000313" key="2">
    <source>
        <dbReference type="Proteomes" id="UP000295530"/>
    </source>
</evidence>
<reference evidence="1 2" key="1">
    <citation type="submission" date="2019-03" db="EMBL/GenBank/DDBJ databases">
        <title>Genomic analyses of the natural microbiome of Caenorhabditis elegans.</title>
        <authorList>
            <person name="Samuel B."/>
        </authorList>
    </citation>
    <scope>NUCLEOTIDE SEQUENCE [LARGE SCALE GENOMIC DNA]</scope>
    <source>
        <strain evidence="1 2">BIGb0156</strain>
    </source>
</reference>
<accession>A0A4R6EIC5</accession>
<dbReference type="Proteomes" id="UP000295530">
    <property type="component" value="Unassembled WGS sequence"/>
</dbReference>